<dbReference type="PANTHER" id="PTHR31104">
    <property type="entry name" value="PEPTIDE-N4-(N-ACETYL-BETA-GLUCOSAMINYL)ASPARAGINE AMIDASE A PROTEIN"/>
    <property type="match status" value="1"/>
</dbReference>
<sequence>MLVQPLVFLSRFLSGVERAGTTTVPPLVNFQVQQPPALPSFGTQCTVELVHHLFGNSYYHPAIVQYTPPTTCGDVGKWAGVSLNYTATSKGRQYDRLTAVTLHNVEIWRTSTAEPTKTGIIWTALKDVSRYIPLFSQPGTLILDLNNIVAPNIGLTGEYDVTLTATFYEPSILYPSAKTSSQIIPLTNLSPDQPNYFGVPPSFNIDVTLPTNTAEAYAEIYASGNADEEFWYNNAANKYFRQPAEWHNGFCLHSGGGGASSFCHESQCQKGGHFCRPIAAYGAFDQPTYKVDLTPFVPLLADGQVILSLLTLPPPKTTMVVQDQSSKPTTGKILSYSAPAYATADTTGIIVTGSGKSNLVKWTQDLSFHNFQSYSQDANYQVVQQSATGKSLSTHNGVPVVSDTFSYPLDIVYYNIAYGNTTGWYASVNHSYDRSETPSPLIVGCDISTTQYGAGTYLRTNGEVTANGTTTETFRFADYAGNTYTRSVSATNSSVTADEQGGTLSSSWPLPWAIGGSSSVSSDGGGAHDQFAVRVLDRRILGDISTIW</sequence>
<proteinExistence type="predicted"/>
<evidence type="ECO:0000259" key="1">
    <source>
        <dbReference type="Pfam" id="PF12222"/>
    </source>
</evidence>
<evidence type="ECO:0000313" key="2">
    <source>
        <dbReference type="EMBL" id="KAF9505993.1"/>
    </source>
</evidence>
<reference evidence="2" key="1">
    <citation type="journal article" date="2020" name="Nat. Commun.">
        <title>Large-scale genome sequencing of mycorrhizal fungi provides insights into the early evolution of symbiotic traits.</title>
        <authorList>
            <person name="Miyauchi S."/>
            <person name="Kiss E."/>
            <person name="Kuo A."/>
            <person name="Drula E."/>
            <person name="Kohler A."/>
            <person name="Sanchez-Garcia M."/>
            <person name="Morin E."/>
            <person name="Andreopoulos B."/>
            <person name="Barry K.W."/>
            <person name="Bonito G."/>
            <person name="Buee M."/>
            <person name="Carver A."/>
            <person name="Chen C."/>
            <person name="Cichocki N."/>
            <person name="Clum A."/>
            <person name="Culley D."/>
            <person name="Crous P.W."/>
            <person name="Fauchery L."/>
            <person name="Girlanda M."/>
            <person name="Hayes R.D."/>
            <person name="Keri Z."/>
            <person name="LaButti K."/>
            <person name="Lipzen A."/>
            <person name="Lombard V."/>
            <person name="Magnuson J."/>
            <person name="Maillard F."/>
            <person name="Murat C."/>
            <person name="Nolan M."/>
            <person name="Ohm R.A."/>
            <person name="Pangilinan J."/>
            <person name="Pereira M.F."/>
            <person name="Perotto S."/>
            <person name="Peter M."/>
            <person name="Pfister S."/>
            <person name="Riley R."/>
            <person name="Sitrit Y."/>
            <person name="Stielow J.B."/>
            <person name="Szollosi G."/>
            <person name="Zifcakova L."/>
            <person name="Stursova M."/>
            <person name="Spatafora J.W."/>
            <person name="Tedersoo L."/>
            <person name="Vaario L.M."/>
            <person name="Yamada A."/>
            <person name="Yan M."/>
            <person name="Wang P."/>
            <person name="Xu J."/>
            <person name="Bruns T."/>
            <person name="Baldrian P."/>
            <person name="Vilgalys R."/>
            <person name="Dunand C."/>
            <person name="Henrissat B."/>
            <person name="Grigoriev I.V."/>
            <person name="Hibbett D."/>
            <person name="Nagy L.G."/>
            <person name="Martin F.M."/>
        </authorList>
    </citation>
    <scope>NUCLEOTIDE SEQUENCE</scope>
    <source>
        <strain evidence="2">UP504</strain>
    </source>
</reference>
<dbReference type="Pfam" id="PF12222">
    <property type="entry name" value="PNGaseA"/>
    <property type="match status" value="2"/>
</dbReference>
<dbReference type="Proteomes" id="UP000886523">
    <property type="component" value="Unassembled WGS sequence"/>
</dbReference>
<dbReference type="InterPro" id="IPR021102">
    <property type="entry name" value="PNGase_A"/>
</dbReference>
<organism evidence="2 3">
    <name type="scientific">Hydnum rufescens UP504</name>
    <dbReference type="NCBI Taxonomy" id="1448309"/>
    <lineage>
        <taxon>Eukaryota</taxon>
        <taxon>Fungi</taxon>
        <taxon>Dikarya</taxon>
        <taxon>Basidiomycota</taxon>
        <taxon>Agaricomycotina</taxon>
        <taxon>Agaricomycetes</taxon>
        <taxon>Cantharellales</taxon>
        <taxon>Hydnaceae</taxon>
        <taxon>Hydnum</taxon>
    </lineage>
</organism>
<dbReference type="EMBL" id="MU129129">
    <property type="protein sequence ID" value="KAF9505993.1"/>
    <property type="molecule type" value="Genomic_DNA"/>
</dbReference>
<gene>
    <name evidence="2" type="ORF">BS47DRAFT_1399898</name>
</gene>
<dbReference type="AlphaFoldDB" id="A0A9P6AHU6"/>
<feature type="domain" description="Peptide N-acetyl-beta-D-glucosaminyl asparaginase amidase A N-terminal" evidence="1">
    <location>
        <begin position="43"/>
        <end position="244"/>
    </location>
</feature>
<feature type="domain" description="Peptide N-acetyl-beta-D-glucosaminyl asparaginase amidase A N-terminal" evidence="1">
    <location>
        <begin position="274"/>
        <end position="304"/>
    </location>
</feature>
<dbReference type="InterPro" id="IPR056948">
    <property type="entry name" value="PNGaseA_N"/>
</dbReference>
<name>A0A9P6AHU6_9AGAM</name>
<accession>A0A9P6AHU6</accession>
<dbReference type="OrthoDB" id="1612078at2759"/>
<dbReference type="Pfam" id="PF25156">
    <property type="entry name" value="PNGase_A_C"/>
    <property type="match status" value="1"/>
</dbReference>
<comment type="caution">
    <text evidence="2">The sequence shown here is derived from an EMBL/GenBank/DDBJ whole genome shotgun (WGS) entry which is preliminary data.</text>
</comment>
<evidence type="ECO:0000313" key="3">
    <source>
        <dbReference type="Proteomes" id="UP000886523"/>
    </source>
</evidence>
<keyword evidence="3" id="KW-1185">Reference proteome</keyword>
<protein>
    <recommendedName>
        <fullName evidence="1">Peptide N-acetyl-beta-D-glucosaminyl asparaginase amidase A N-terminal domain-containing protein</fullName>
    </recommendedName>
</protein>